<comment type="caution">
    <text evidence="2">The sequence shown here is derived from an EMBL/GenBank/DDBJ whole genome shotgun (WGS) entry which is preliminary data.</text>
</comment>
<evidence type="ECO:0000313" key="2">
    <source>
        <dbReference type="EMBL" id="KAG2577130.1"/>
    </source>
</evidence>
<dbReference type="EMBL" id="CM029048">
    <property type="protein sequence ID" value="KAG2577130.1"/>
    <property type="molecule type" value="Genomic_DNA"/>
</dbReference>
<proteinExistence type="predicted"/>
<feature type="region of interest" description="Disordered" evidence="1">
    <location>
        <begin position="114"/>
        <end position="159"/>
    </location>
</feature>
<organism evidence="2 3">
    <name type="scientific">Panicum virgatum</name>
    <name type="common">Blackwell switchgrass</name>
    <dbReference type="NCBI Taxonomy" id="38727"/>
    <lineage>
        <taxon>Eukaryota</taxon>
        <taxon>Viridiplantae</taxon>
        <taxon>Streptophyta</taxon>
        <taxon>Embryophyta</taxon>
        <taxon>Tracheophyta</taxon>
        <taxon>Spermatophyta</taxon>
        <taxon>Magnoliopsida</taxon>
        <taxon>Liliopsida</taxon>
        <taxon>Poales</taxon>
        <taxon>Poaceae</taxon>
        <taxon>PACMAD clade</taxon>
        <taxon>Panicoideae</taxon>
        <taxon>Panicodae</taxon>
        <taxon>Paniceae</taxon>
        <taxon>Panicinae</taxon>
        <taxon>Panicum</taxon>
        <taxon>Panicum sect. Hiantes</taxon>
    </lineage>
</organism>
<reference evidence="2" key="1">
    <citation type="submission" date="2020-05" db="EMBL/GenBank/DDBJ databases">
        <title>WGS assembly of Panicum virgatum.</title>
        <authorList>
            <person name="Lovell J.T."/>
            <person name="Jenkins J."/>
            <person name="Shu S."/>
            <person name="Juenger T.E."/>
            <person name="Schmutz J."/>
        </authorList>
    </citation>
    <scope>NUCLEOTIDE SEQUENCE</scope>
    <source>
        <strain evidence="2">AP13</strain>
    </source>
</reference>
<protein>
    <submittedName>
        <fullName evidence="2">Uncharacterized protein</fullName>
    </submittedName>
</protein>
<keyword evidence="3" id="KW-1185">Reference proteome</keyword>
<evidence type="ECO:0000256" key="1">
    <source>
        <dbReference type="SAM" id="MobiDB-lite"/>
    </source>
</evidence>
<feature type="region of interest" description="Disordered" evidence="1">
    <location>
        <begin position="1"/>
        <end position="79"/>
    </location>
</feature>
<dbReference type="AlphaFoldDB" id="A0A8T0QVR0"/>
<feature type="region of interest" description="Disordered" evidence="1">
    <location>
        <begin position="189"/>
        <end position="257"/>
    </location>
</feature>
<sequence length="257" mass="27191">MGRRSAGREEARPPERGLTRGGSLAGRTWPAMPAQERQRERPGRYRFASSSMPRAAIPPRRVVHTHAAPPCRPHPRRPTVSVVPCLRAPSSAPCAAHLLRAASCRDTATLPASSAPRAAVRHRPPPRRATAVRAGAATQGPAALAAEGSTAGEGRARASISSWPWTRRLERGGSTAAVASSAVEVRSVGGGGELGRWEGPAQGGPPGRTGTREGDLAALRRRRSRGGERWTWGDGVDRGESHSSVTVERVGKLDLYS</sequence>
<feature type="compositionally biased region" description="Basic and acidic residues" evidence="1">
    <location>
        <begin position="1"/>
        <end position="18"/>
    </location>
</feature>
<accession>A0A8T0QVR0</accession>
<dbReference type="Proteomes" id="UP000823388">
    <property type="component" value="Chromosome 6N"/>
</dbReference>
<feature type="compositionally biased region" description="Low complexity" evidence="1">
    <location>
        <begin position="128"/>
        <end position="148"/>
    </location>
</feature>
<evidence type="ECO:0000313" key="3">
    <source>
        <dbReference type="Proteomes" id="UP000823388"/>
    </source>
</evidence>
<gene>
    <name evidence="2" type="ORF">PVAP13_6NG089845</name>
</gene>
<name>A0A8T0QVR0_PANVG</name>